<gene>
    <name evidence="1" type="ORF">NM688_g7192</name>
</gene>
<proteinExistence type="predicted"/>
<accession>A0ACC1S833</accession>
<organism evidence="1 2">
    <name type="scientific">Phlebia brevispora</name>
    <dbReference type="NCBI Taxonomy" id="194682"/>
    <lineage>
        <taxon>Eukaryota</taxon>
        <taxon>Fungi</taxon>
        <taxon>Dikarya</taxon>
        <taxon>Basidiomycota</taxon>
        <taxon>Agaricomycotina</taxon>
        <taxon>Agaricomycetes</taxon>
        <taxon>Polyporales</taxon>
        <taxon>Meruliaceae</taxon>
        <taxon>Phlebia</taxon>
    </lineage>
</organism>
<name>A0ACC1S833_9APHY</name>
<dbReference type="Proteomes" id="UP001148662">
    <property type="component" value="Unassembled WGS sequence"/>
</dbReference>
<evidence type="ECO:0000313" key="1">
    <source>
        <dbReference type="EMBL" id="KAJ3534055.1"/>
    </source>
</evidence>
<keyword evidence="2" id="KW-1185">Reference proteome</keyword>
<sequence length="197" mass="22427">MSDVTLIMTPNNPKNTIITLSNGPIAYKVDTMRSGRKVVTRVCDITDREIASLQWGITTDTVKFGDRDAVPMTEWMKKSSVPFKRYFSFTDDQERKYRWKGLSSSQCLELYAEDDNFETPICRFVDDRLTNGFGRPQNLEEARIVLTPRALQIQDLAIVSLLFLEKAKRTDDKTKPMDPDFLVLLNTNPLPGGLVNA</sequence>
<protein>
    <submittedName>
        <fullName evidence="1">Uncharacterized protein</fullName>
    </submittedName>
</protein>
<dbReference type="EMBL" id="JANHOG010001631">
    <property type="protein sequence ID" value="KAJ3534055.1"/>
    <property type="molecule type" value="Genomic_DNA"/>
</dbReference>
<reference evidence="1" key="1">
    <citation type="submission" date="2022-07" db="EMBL/GenBank/DDBJ databases">
        <title>Genome Sequence of Phlebia brevispora.</title>
        <authorList>
            <person name="Buettner E."/>
        </authorList>
    </citation>
    <scope>NUCLEOTIDE SEQUENCE</scope>
    <source>
        <strain evidence="1">MPL23</strain>
    </source>
</reference>
<comment type="caution">
    <text evidence="1">The sequence shown here is derived from an EMBL/GenBank/DDBJ whole genome shotgun (WGS) entry which is preliminary data.</text>
</comment>
<evidence type="ECO:0000313" key="2">
    <source>
        <dbReference type="Proteomes" id="UP001148662"/>
    </source>
</evidence>